<dbReference type="AlphaFoldDB" id="A0A369PUN2"/>
<feature type="domain" description="Multidrug resistance protein MdtA-like barrel-sandwich hybrid" evidence="2">
    <location>
        <begin position="37"/>
        <end position="78"/>
    </location>
</feature>
<dbReference type="InterPro" id="IPR058625">
    <property type="entry name" value="MdtA-like_BSH"/>
</dbReference>
<protein>
    <submittedName>
        <fullName evidence="3">Biotin/lipoyl-binding protein</fullName>
    </submittedName>
</protein>
<dbReference type="GO" id="GO:1990961">
    <property type="term" value="P:xenobiotic detoxification by transmembrane export across the plasma membrane"/>
    <property type="evidence" value="ECO:0007669"/>
    <property type="project" value="InterPro"/>
</dbReference>
<dbReference type="Gene3D" id="1.10.287.470">
    <property type="entry name" value="Helix hairpin bin"/>
    <property type="match status" value="1"/>
</dbReference>
<proteinExistence type="predicted"/>
<feature type="coiled-coil region" evidence="1">
    <location>
        <begin position="89"/>
        <end position="123"/>
    </location>
</feature>
<dbReference type="SUPFAM" id="SSF111369">
    <property type="entry name" value="HlyD-like secretion proteins"/>
    <property type="match status" value="1"/>
</dbReference>
<keyword evidence="4" id="KW-1185">Reference proteome</keyword>
<evidence type="ECO:0000256" key="1">
    <source>
        <dbReference type="SAM" id="Coils"/>
    </source>
</evidence>
<accession>A0A369PUN2</accession>
<dbReference type="GO" id="GO:0019898">
    <property type="term" value="C:extrinsic component of membrane"/>
    <property type="evidence" value="ECO:0007669"/>
    <property type="project" value="InterPro"/>
</dbReference>
<reference evidence="3 4" key="1">
    <citation type="submission" date="2018-07" db="EMBL/GenBank/DDBJ databases">
        <title>Pedobacter sp. nov., isolated from soil.</title>
        <authorList>
            <person name="Zhou L.Y."/>
            <person name="Du Z.J."/>
        </authorList>
    </citation>
    <scope>NUCLEOTIDE SEQUENCE [LARGE SCALE GENOMIC DNA]</scope>
    <source>
        <strain evidence="3 4">JDX94</strain>
    </source>
</reference>
<gene>
    <name evidence="3" type="ORF">DU508_12210</name>
</gene>
<organism evidence="3 4">
    <name type="scientific">Pedobacter chinensis</name>
    <dbReference type="NCBI Taxonomy" id="2282421"/>
    <lineage>
        <taxon>Bacteria</taxon>
        <taxon>Pseudomonadati</taxon>
        <taxon>Bacteroidota</taxon>
        <taxon>Sphingobacteriia</taxon>
        <taxon>Sphingobacteriales</taxon>
        <taxon>Sphingobacteriaceae</taxon>
        <taxon>Pedobacter</taxon>
    </lineage>
</organism>
<comment type="caution">
    <text evidence="3">The sequence shown here is derived from an EMBL/GenBank/DDBJ whole genome shotgun (WGS) entry which is preliminary data.</text>
</comment>
<dbReference type="EMBL" id="QPKV01000004">
    <property type="protein sequence ID" value="RDC56361.1"/>
    <property type="molecule type" value="Genomic_DNA"/>
</dbReference>
<dbReference type="GO" id="GO:0005886">
    <property type="term" value="C:plasma membrane"/>
    <property type="evidence" value="ECO:0007669"/>
    <property type="project" value="TreeGrafter"/>
</dbReference>
<dbReference type="PROSITE" id="PS51257">
    <property type="entry name" value="PROKAR_LIPOPROTEIN"/>
    <property type="match status" value="1"/>
</dbReference>
<evidence type="ECO:0000259" key="2">
    <source>
        <dbReference type="Pfam" id="PF25917"/>
    </source>
</evidence>
<dbReference type="GO" id="GO:1990195">
    <property type="term" value="C:macrolide transmembrane transporter complex"/>
    <property type="evidence" value="ECO:0007669"/>
    <property type="project" value="InterPro"/>
</dbReference>
<name>A0A369PUN2_9SPHI</name>
<dbReference type="RefSeq" id="WP_115403089.1">
    <property type="nucleotide sequence ID" value="NZ_QPKV01000004.1"/>
</dbReference>
<sequence>MKKTPHLEIILPVLLLLVLSSCRKKNETINGKLKRETISFTSKVTGRILKLYVEEGQSVKPGDTLAMLDVPEVSAKITQARGAVKATEAQHLLANNGFTENELKQLKAKYSTARQQFDFANKSYARANAMFADSLLSPQAHDESFSKFQSARAQLEAVTAELNEAKKGTRFERKIAALGQQEQAGGVLKEAEIAFSERYIIATNFMAVETITAREGELAVAGYPLFNGYLPGTTWFRFTIPESRIAPYTKGKLITVSVPYARQNFEGKILTIKQMPRYADITTAYPDYEIDDAVYEIKVAPKDGKRAETLLYNATVLLNNL</sequence>
<dbReference type="PANTHER" id="PTHR30438:SF2">
    <property type="entry name" value="MEMBRANE PROTEIN"/>
    <property type="match status" value="1"/>
</dbReference>
<dbReference type="Proteomes" id="UP000253961">
    <property type="component" value="Unassembled WGS sequence"/>
</dbReference>
<dbReference type="Pfam" id="PF25917">
    <property type="entry name" value="BSH_RND"/>
    <property type="match status" value="1"/>
</dbReference>
<dbReference type="Gene3D" id="2.40.50.100">
    <property type="match status" value="1"/>
</dbReference>
<keyword evidence="1" id="KW-0175">Coiled coil</keyword>
<dbReference type="OrthoDB" id="9798190at2"/>
<evidence type="ECO:0000313" key="4">
    <source>
        <dbReference type="Proteomes" id="UP000253961"/>
    </source>
</evidence>
<evidence type="ECO:0000313" key="3">
    <source>
        <dbReference type="EMBL" id="RDC56361.1"/>
    </source>
</evidence>
<dbReference type="Gene3D" id="6.10.140.1990">
    <property type="match status" value="1"/>
</dbReference>
<dbReference type="InterPro" id="IPR030190">
    <property type="entry name" value="MacA_alpha-hairpin_sf"/>
</dbReference>
<dbReference type="PANTHER" id="PTHR30438">
    <property type="entry name" value="36 KDA ANTIGEN-RELATED"/>
    <property type="match status" value="1"/>
</dbReference>